<evidence type="ECO:0000256" key="4">
    <source>
        <dbReference type="ARBA" id="ARBA00022618"/>
    </source>
</evidence>
<keyword evidence="6" id="KW-0808">Transferase</keyword>
<dbReference type="GO" id="GO:0009252">
    <property type="term" value="P:peptidoglycan biosynthetic process"/>
    <property type="evidence" value="ECO:0007669"/>
    <property type="project" value="UniProtKB-KW"/>
</dbReference>
<evidence type="ECO:0000256" key="16">
    <source>
        <dbReference type="ARBA" id="ARBA00038053"/>
    </source>
</evidence>
<dbReference type="Pfam" id="PF01098">
    <property type="entry name" value="FTSW_RODA_SPOVE"/>
    <property type="match status" value="1"/>
</dbReference>
<evidence type="ECO:0000256" key="6">
    <source>
        <dbReference type="ARBA" id="ARBA00022679"/>
    </source>
</evidence>
<evidence type="ECO:0000256" key="12">
    <source>
        <dbReference type="ARBA" id="ARBA00023306"/>
    </source>
</evidence>
<organism evidence="22 23">
    <name type="scientific">Actinobacillus delphinicola</name>
    <dbReference type="NCBI Taxonomy" id="51161"/>
    <lineage>
        <taxon>Bacteria</taxon>
        <taxon>Pseudomonadati</taxon>
        <taxon>Pseudomonadota</taxon>
        <taxon>Gammaproteobacteria</taxon>
        <taxon>Pasteurellales</taxon>
        <taxon>Pasteurellaceae</taxon>
        <taxon>Actinobacillus</taxon>
    </lineage>
</organism>
<keyword evidence="10 21" id="KW-1133">Transmembrane helix</keyword>
<protein>
    <recommendedName>
        <fullName evidence="17">Probable peptidoglycan glycosyltransferase FtsW</fullName>
        <ecNumber evidence="19">2.4.99.28</ecNumber>
    </recommendedName>
    <alternativeName>
        <fullName evidence="18">Cell division protein FtsW</fullName>
    </alternativeName>
    <alternativeName>
        <fullName evidence="15">Cell wall polymerase</fullName>
    </alternativeName>
    <alternativeName>
        <fullName evidence="14">Peptidoglycan polymerase</fullName>
    </alternativeName>
</protein>
<comment type="subcellular location">
    <subcellularLocation>
        <location evidence="1">Cell membrane</location>
        <topology evidence="1">Multi-pass membrane protein</topology>
    </subcellularLocation>
</comment>
<dbReference type="InterPro" id="IPR018365">
    <property type="entry name" value="Cell_cycle_FtsW-rel_CS"/>
</dbReference>
<dbReference type="GO" id="GO:0008955">
    <property type="term" value="F:peptidoglycan glycosyltransferase activity"/>
    <property type="evidence" value="ECO:0007669"/>
    <property type="project" value="UniProtKB-EC"/>
</dbReference>
<evidence type="ECO:0000256" key="21">
    <source>
        <dbReference type="SAM" id="Phobius"/>
    </source>
</evidence>
<dbReference type="OrthoDB" id="9768187at2"/>
<dbReference type="GO" id="GO:0051301">
    <property type="term" value="P:cell division"/>
    <property type="evidence" value="ECO:0007669"/>
    <property type="project" value="UniProtKB-KW"/>
</dbReference>
<dbReference type="GO" id="GO:0005886">
    <property type="term" value="C:plasma membrane"/>
    <property type="evidence" value="ECO:0007669"/>
    <property type="project" value="UniProtKB-SubCell"/>
</dbReference>
<keyword evidence="7 21" id="KW-0812">Transmembrane</keyword>
<evidence type="ECO:0000256" key="13">
    <source>
        <dbReference type="ARBA" id="ARBA00023316"/>
    </source>
</evidence>
<keyword evidence="12" id="KW-0131">Cell cycle</keyword>
<evidence type="ECO:0000256" key="19">
    <source>
        <dbReference type="ARBA" id="ARBA00044770"/>
    </source>
</evidence>
<sequence>MNMLRNFYRKYEKWFQITPPDASYDRGLVLLFIFFLLLGLVAVFSASVLDPAYLAMKPAQKLTHHPDMFRFLKSDTKNVILAFILFCIVLCIPMKTWKKKLNAPLFVLTLGMLILLALGIGHKINGATRWIPLGIMNFQPAELSKLVLICFLASYIARRYEEVRTKKLSLAKPAAVVLLFGVLLLRQPDTGTAAVLAMIMLAMFIMAGVKKKQILVTVAILGVVFTATILMNPYKLARVSNFTNPFSDPYGKGYQLSNSLIAFGRGGIFGEGLGNSIQKWAYLPEPHTDFIMAVWGEELGLVGILFMISLLCILIWKALKISKDALELENRFGGFFACGIATLIFCQGFVNLGAALGLLPTKGLTFPLISYGGSSLLIMATAIAVLLRIDYENRQQRLQNKEEQGQQDYATA</sequence>
<keyword evidence="3" id="KW-1003">Cell membrane</keyword>
<keyword evidence="9" id="KW-0573">Peptidoglycan synthesis</keyword>
<keyword evidence="8" id="KW-0133">Cell shape</keyword>
<proteinExistence type="inferred from homology"/>
<dbReference type="PROSITE" id="PS00428">
    <property type="entry name" value="FTSW_RODA_SPOVE"/>
    <property type="match status" value="1"/>
</dbReference>
<keyword evidence="11 21" id="KW-0472">Membrane</keyword>
<dbReference type="InterPro" id="IPR001182">
    <property type="entry name" value="FtsW/RodA"/>
</dbReference>
<dbReference type="Proteomes" id="UP000279799">
    <property type="component" value="Chromosome"/>
</dbReference>
<feature type="transmembrane region" description="Helical" evidence="21">
    <location>
        <begin position="368"/>
        <end position="387"/>
    </location>
</feature>
<evidence type="ECO:0000256" key="10">
    <source>
        <dbReference type="ARBA" id="ARBA00022989"/>
    </source>
</evidence>
<evidence type="ECO:0000256" key="5">
    <source>
        <dbReference type="ARBA" id="ARBA00022676"/>
    </source>
</evidence>
<keyword evidence="4 22" id="KW-0132">Cell division</keyword>
<keyword evidence="13" id="KW-0961">Cell wall biogenesis/degradation</keyword>
<name>A0A448TUD1_9PAST</name>
<dbReference type="AlphaFoldDB" id="A0A448TUD1"/>
<feature type="transmembrane region" description="Helical" evidence="21">
    <location>
        <begin position="169"/>
        <end position="185"/>
    </location>
</feature>
<evidence type="ECO:0000256" key="18">
    <source>
        <dbReference type="ARBA" id="ARBA00041418"/>
    </source>
</evidence>
<comment type="pathway">
    <text evidence="2">Cell wall biogenesis; peptidoglycan biosynthesis.</text>
</comment>
<evidence type="ECO:0000256" key="11">
    <source>
        <dbReference type="ARBA" id="ARBA00023136"/>
    </source>
</evidence>
<comment type="similarity">
    <text evidence="16">Belongs to the SEDS family. FtsW subfamily.</text>
</comment>
<evidence type="ECO:0000256" key="2">
    <source>
        <dbReference type="ARBA" id="ARBA00004752"/>
    </source>
</evidence>
<evidence type="ECO:0000256" key="9">
    <source>
        <dbReference type="ARBA" id="ARBA00022984"/>
    </source>
</evidence>
<dbReference type="PANTHER" id="PTHR30474">
    <property type="entry name" value="CELL CYCLE PROTEIN"/>
    <property type="match status" value="1"/>
</dbReference>
<gene>
    <name evidence="22" type="primary">ftsW</name>
    <name evidence="22" type="ORF">NCTC12871_01079</name>
</gene>
<feature type="transmembrane region" description="Helical" evidence="21">
    <location>
        <begin position="299"/>
        <end position="319"/>
    </location>
</feature>
<dbReference type="GO" id="GO:0032153">
    <property type="term" value="C:cell division site"/>
    <property type="evidence" value="ECO:0007669"/>
    <property type="project" value="TreeGrafter"/>
</dbReference>
<dbReference type="GO" id="GO:0008360">
    <property type="term" value="P:regulation of cell shape"/>
    <property type="evidence" value="ECO:0007669"/>
    <property type="project" value="UniProtKB-KW"/>
</dbReference>
<dbReference type="GO" id="GO:0071555">
    <property type="term" value="P:cell wall organization"/>
    <property type="evidence" value="ECO:0007669"/>
    <property type="project" value="UniProtKB-KW"/>
</dbReference>
<dbReference type="RefSeq" id="WP_126599676.1">
    <property type="nucleotide sequence ID" value="NZ_LR134510.1"/>
</dbReference>
<feature type="transmembrane region" description="Helical" evidence="21">
    <location>
        <begin position="191"/>
        <end position="209"/>
    </location>
</feature>
<dbReference type="GO" id="GO:0015648">
    <property type="term" value="F:lipid-linked peptidoglycan transporter activity"/>
    <property type="evidence" value="ECO:0007669"/>
    <property type="project" value="TreeGrafter"/>
</dbReference>
<comment type="catalytic activity">
    <reaction evidence="20">
        <text>[GlcNAc-(1-&gt;4)-Mur2Ac(oyl-L-Ala-gamma-D-Glu-L-Lys-D-Ala-D-Ala)](n)-di-trans,octa-cis-undecaprenyl diphosphate + beta-D-GlcNAc-(1-&gt;4)-Mur2Ac(oyl-L-Ala-gamma-D-Glu-L-Lys-D-Ala-D-Ala)-di-trans,octa-cis-undecaprenyl diphosphate = [GlcNAc-(1-&gt;4)-Mur2Ac(oyl-L-Ala-gamma-D-Glu-L-Lys-D-Ala-D-Ala)](n+1)-di-trans,octa-cis-undecaprenyl diphosphate + di-trans,octa-cis-undecaprenyl diphosphate + H(+)</text>
        <dbReference type="Rhea" id="RHEA:23708"/>
        <dbReference type="Rhea" id="RHEA-COMP:9602"/>
        <dbReference type="Rhea" id="RHEA-COMP:9603"/>
        <dbReference type="ChEBI" id="CHEBI:15378"/>
        <dbReference type="ChEBI" id="CHEBI:58405"/>
        <dbReference type="ChEBI" id="CHEBI:60033"/>
        <dbReference type="ChEBI" id="CHEBI:78435"/>
        <dbReference type="EC" id="2.4.99.28"/>
    </reaction>
</comment>
<evidence type="ECO:0000256" key="15">
    <source>
        <dbReference type="ARBA" id="ARBA00033270"/>
    </source>
</evidence>
<dbReference type="EMBL" id="LR134510">
    <property type="protein sequence ID" value="VEJ09607.1"/>
    <property type="molecule type" value="Genomic_DNA"/>
</dbReference>
<dbReference type="EC" id="2.4.99.28" evidence="19"/>
<accession>A0A448TUD1</accession>
<evidence type="ECO:0000256" key="7">
    <source>
        <dbReference type="ARBA" id="ARBA00022692"/>
    </source>
</evidence>
<keyword evidence="23" id="KW-1185">Reference proteome</keyword>
<evidence type="ECO:0000256" key="8">
    <source>
        <dbReference type="ARBA" id="ARBA00022960"/>
    </source>
</evidence>
<dbReference type="NCBIfam" id="TIGR02614">
    <property type="entry name" value="ftsW"/>
    <property type="match status" value="1"/>
</dbReference>
<dbReference type="InterPro" id="IPR013437">
    <property type="entry name" value="FtsW"/>
</dbReference>
<feature type="transmembrane region" description="Helical" evidence="21">
    <location>
        <begin position="331"/>
        <end position="356"/>
    </location>
</feature>
<evidence type="ECO:0000256" key="20">
    <source>
        <dbReference type="ARBA" id="ARBA00049902"/>
    </source>
</evidence>
<evidence type="ECO:0000256" key="3">
    <source>
        <dbReference type="ARBA" id="ARBA00022475"/>
    </source>
</evidence>
<evidence type="ECO:0000256" key="1">
    <source>
        <dbReference type="ARBA" id="ARBA00004651"/>
    </source>
</evidence>
<feature type="transmembrane region" description="Helical" evidence="21">
    <location>
        <begin position="140"/>
        <end position="157"/>
    </location>
</feature>
<dbReference type="PANTHER" id="PTHR30474:SF2">
    <property type="entry name" value="PEPTIDOGLYCAN GLYCOSYLTRANSFERASE FTSW-RELATED"/>
    <property type="match status" value="1"/>
</dbReference>
<evidence type="ECO:0000313" key="23">
    <source>
        <dbReference type="Proteomes" id="UP000279799"/>
    </source>
</evidence>
<feature type="transmembrane region" description="Helical" evidence="21">
    <location>
        <begin position="78"/>
        <end position="94"/>
    </location>
</feature>
<reference evidence="22 23" key="1">
    <citation type="submission" date="2018-12" db="EMBL/GenBank/DDBJ databases">
        <authorList>
            <consortium name="Pathogen Informatics"/>
        </authorList>
    </citation>
    <scope>NUCLEOTIDE SEQUENCE [LARGE SCALE GENOMIC DNA]</scope>
    <source>
        <strain evidence="22 23">NCTC12871</strain>
    </source>
</reference>
<dbReference type="KEGG" id="adp:NCTC12871_01079"/>
<evidence type="ECO:0000256" key="17">
    <source>
        <dbReference type="ARBA" id="ARBA00041185"/>
    </source>
</evidence>
<feature type="transmembrane region" description="Helical" evidence="21">
    <location>
        <begin position="214"/>
        <end position="234"/>
    </location>
</feature>
<keyword evidence="5" id="KW-0328">Glycosyltransferase</keyword>
<feature type="transmembrane region" description="Helical" evidence="21">
    <location>
        <begin position="28"/>
        <end position="49"/>
    </location>
</feature>
<evidence type="ECO:0000313" key="22">
    <source>
        <dbReference type="EMBL" id="VEJ09607.1"/>
    </source>
</evidence>
<feature type="transmembrane region" description="Helical" evidence="21">
    <location>
        <begin position="101"/>
        <end position="120"/>
    </location>
</feature>
<evidence type="ECO:0000256" key="14">
    <source>
        <dbReference type="ARBA" id="ARBA00032370"/>
    </source>
</evidence>